<dbReference type="RefSeq" id="WP_166279533.1">
    <property type="nucleotide sequence ID" value="NZ_JTHE03000015.1"/>
</dbReference>
<evidence type="ECO:0000259" key="2">
    <source>
        <dbReference type="Pfam" id="PF08486"/>
    </source>
</evidence>
<dbReference type="EMBL" id="JTHE03000015">
    <property type="protein sequence ID" value="MCM1981667.1"/>
    <property type="molecule type" value="Genomic_DNA"/>
</dbReference>
<sequence>MAVSPLLASMTHGFLSSQSSRALQVPPRTGADAAEISKPPTIVAQPGTTAPAPNPMQPPAKTPAPAVPVTPGSQGSTPAPVPADQSAASQPSPQAPTRLTVQHYAGGSATDIPEVPVRVGIVLDQSQLTLATANAGVITDEQGQVLQSLAPQTATAAVFSSGGVQIGSLSPRRSVWVQSASNGLTYVNGRWYRGAIELIADQGKVLAVNHIEMQPYLYSVVGAEMYQSWPAEALKAQAIAARSYALVHIVRPASHYFDLGATQRWQAYKGVETEAGSTLAAVDATHGMIISYDGGVVESLYASSDSLVREAHSGFGMSQHSARDLAQQNLSFSQILNRFYPGTHLALLQAE</sequence>
<proteinExistence type="predicted"/>
<accession>A0ABD4SZD2</accession>
<dbReference type="NCBIfam" id="TIGR02669">
    <property type="entry name" value="SpoIID_LytB"/>
    <property type="match status" value="1"/>
</dbReference>
<organism evidence="3 4">
    <name type="scientific">Lyngbya confervoides BDU141951</name>
    <dbReference type="NCBI Taxonomy" id="1574623"/>
    <lineage>
        <taxon>Bacteria</taxon>
        <taxon>Bacillati</taxon>
        <taxon>Cyanobacteriota</taxon>
        <taxon>Cyanophyceae</taxon>
        <taxon>Oscillatoriophycideae</taxon>
        <taxon>Oscillatoriales</taxon>
        <taxon>Microcoleaceae</taxon>
        <taxon>Lyngbya</taxon>
    </lineage>
</organism>
<name>A0ABD4SZD2_9CYAN</name>
<feature type="compositionally biased region" description="Pro residues" evidence="1">
    <location>
        <begin position="52"/>
        <end position="68"/>
    </location>
</feature>
<evidence type="ECO:0000313" key="3">
    <source>
        <dbReference type="EMBL" id="MCM1981667.1"/>
    </source>
</evidence>
<protein>
    <submittedName>
        <fullName evidence="3">SpoIID/LytB domain-containing protein</fullName>
    </submittedName>
</protein>
<evidence type="ECO:0000256" key="1">
    <source>
        <dbReference type="SAM" id="MobiDB-lite"/>
    </source>
</evidence>
<feature type="compositionally biased region" description="Low complexity" evidence="1">
    <location>
        <begin position="82"/>
        <end position="95"/>
    </location>
</feature>
<dbReference type="InterPro" id="IPR013693">
    <property type="entry name" value="SpoIID/LytB_N"/>
</dbReference>
<dbReference type="Proteomes" id="UP000031561">
    <property type="component" value="Unassembled WGS sequence"/>
</dbReference>
<comment type="caution">
    <text evidence="3">The sequence shown here is derived from an EMBL/GenBank/DDBJ whole genome shotgun (WGS) entry which is preliminary data.</text>
</comment>
<feature type="region of interest" description="Disordered" evidence="1">
    <location>
        <begin position="1"/>
        <end position="95"/>
    </location>
</feature>
<dbReference type="InterPro" id="IPR013486">
    <property type="entry name" value="SpoIID/LytB"/>
</dbReference>
<keyword evidence="4" id="KW-1185">Reference proteome</keyword>
<dbReference type="AlphaFoldDB" id="A0ABD4SZD2"/>
<reference evidence="3 4" key="1">
    <citation type="journal article" date="2015" name="Genome Announc.">
        <title>Draft Genome Sequence of Filamentous Marine Cyanobacterium Lyngbya confervoides Strain BDU141951.</title>
        <authorList>
            <person name="Chandrababunaidu M.M."/>
            <person name="Sen D."/>
            <person name="Tripathy S."/>
        </authorList>
    </citation>
    <scope>NUCLEOTIDE SEQUENCE [LARGE SCALE GENOMIC DNA]</scope>
    <source>
        <strain evidence="3 4">BDU141951</strain>
    </source>
</reference>
<feature type="domain" description="Sporulation stage II protein D amidase enhancer LytB N-terminal" evidence="2">
    <location>
        <begin position="202"/>
        <end position="292"/>
    </location>
</feature>
<dbReference type="Pfam" id="PF08486">
    <property type="entry name" value="SpoIID"/>
    <property type="match status" value="1"/>
</dbReference>
<gene>
    <name evidence="3" type="ORF">QQ91_0002325</name>
</gene>
<evidence type="ECO:0000313" key="4">
    <source>
        <dbReference type="Proteomes" id="UP000031561"/>
    </source>
</evidence>